<keyword evidence="1" id="KW-0812">Transmembrane</keyword>
<keyword evidence="1" id="KW-0472">Membrane</keyword>
<organism evidence="2 3">
    <name type="scientific">Pholiota conissans</name>
    <dbReference type="NCBI Taxonomy" id="109636"/>
    <lineage>
        <taxon>Eukaryota</taxon>
        <taxon>Fungi</taxon>
        <taxon>Dikarya</taxon>
        <taxon>Basidiomycota</taxon>
        <taxon>Agaricomycotina</taxon>
        <taxon>Agaricomycetes</taxon>
        <taxon>Agaricomycetidae</taxon>
        <taxon>Agaricales</taxon>
        <taxon>Agaricineae</taxon>
        <taxon>Strophariaceae</taxon>
        <taxon>Pholiota</taxon>
    </lineage>
</organism>
<accession>A0A9P6CS49</accession>
<protein>
    <submittedName>
        <fullName evidence="2">Uncharacterized protein</fullName>
    </submittedName>
</protein>
<comment type="caution">
    <text evidence="2">The sequence shown here is derived from an EMBL/GenBank/DDBJ whole genome shotgun (WGS) entry which is preliminary data.</text>
</comment>
<reference evidence="2" key="1">
    <citation type="submission" date="2020-11" db="EMBL/GenBank/DDBJ databases">
        <authorList>
            <consortium name="DOE Joint Genome Institute"/>
            <person name="Ahrendt S."/>
            <person name="Riley R."/>
            <person name="Andreopoulos W."/>
            <person name="Labutti K."/>
            <person name="Pangilinan J."/>
            <person name="Ruiz-Duenas F.J."/>
            <person name="Barrasa J.M."/>
            <person name="Sanchez-Garcia M."/>
            <person name="Camarero S."/>
            <person name="Miyauchi S."/>
            <person name="Serrano A."/>
            <person name="Linde D."/>
            <person name="Babiker R."/>
            <person name="Drula E."/>
            <person name="Ayuso-Fernandez I."/>
            <person name="Pacheco R."/>
            <person name="Padilla G."/>
            <person name="Ferreira P."/>
            <person name="Barriuso J."/>
            <person name="Kellner H."/>
            <person name="Castanera R."/>
            <person name="Alfaro M."/>
            <person name="Ramirez L."/>
            <person name="Pisabarro A.G."/>
            <person name="Kuo A."/>
            <person name="Tritt A."/>
            <person name="Lipzen A."/>
            <person name="He G."/>
            <person name="Yan M."/>
            <person name="Ng V."/>
            <person name="Cullen D."/>
            <person name="Martin F."/>
            <person name="Rosso M.-N."/>
            <person name="Henrissat B."/>
            <person name="Hibbett D."/>
            <person name="Martinez A.T."/>
            <person name="Grigoriev I.V."/>
        </authorList>
    </citation>
    <scope>NUCLEOTIDE SEQUENCE</scope>
    <source>
        <strain evidence="2">CIRM-BRFM 674</strain>
    </source>
</reference>
<evidence type="ECO:0000256" key="1">
    <source>
        <dbReference type="SAM" id="Phobius"/>
    </source>
</evidence>
<proteinExistence type="predicted"/>
<evidence type="ECO:0000313" key="2">
    <source>
        <dbReference type="EMBL" id="KAF9470243.1"/>
    </source>
</evidence>
<name>A0A9P6CS49_9AGAR</name>
<gene>
    <name evidence="2" type="ORF">BDN70DRAFT_889199</name>
</gene>
<sequence>MQTLSEVRAADVEYLVRQTMYTGYQWSSLIAPPAYIVYIIARKGRGDLSINKILRATWIGGFSGAAISGGGAYMGFPLDRLGILT</sequence>
<feature type="transmembrane region" description="Helical" evidence="1">
    <location>
        <begin position="53"/>
        <end position="76"/>
    </location>
</feature>
<dbReference type="AlphaFoldDB" id="A0A9P6CS49"/>
<dbReference type="EMBL" id="MU156131">
    <property type="protein sequence ID" value="KAF9470243.1"/>
    <property type="molecule type" value="Genomic_DNA"/>
</dbReference>
<keyword evidence="3" id="KW-1185">Reference proteome</keyword>
<feature type="transmembrane region" description="Helical" evidence="1">
    <location>
        <begin position="23"/>
        <end position="41"/>
    </location>
</feature>
<evidence type="ECO:0000313" key="3">
    <source>
        <dbReference type="Proteomes" id="UP000807469"/>
    </source>
</evidence>
<dbReference type="Proteomes" id="UP000807469">
    <property type="component" value="Unassembled WGS sequence"/>
</dbReference>
<keyword evidence="1" id="KW-1133">Transmembrane helix</keyword>